<comment type="caution">
    <text evidence="3">The sequence shown here is derived from an EMBL/GenBank/DDBJ whole genome shotgun (WGS) entry which is preliminary data.</text>
</comment>
<gene>
    <name evidence="3" type="ORF">GP486_008617</name>
</gene>
<feature type="region of interest" description="Disordered" evidence="1">
    <location>
        <begin position="39"/>
        <end position="140"/>
    </location>
</feature>
<dbReference type="PROSITE" id="PS50144">
    <property type="entry name" value="MATH"/>
    <property type="match status" value="1"/>
</dbReference>
<dbReference type="InterPro" id="IPR038765">
    <property type="entry name" value="Papain-like_cys_pep_sf"/>
</dbReference>
<evidence type="ECO:0000256" key="1">
    <source>
        <dbReference type="SAM" id="MobiDB-lite"/>
    </source>
</evidence>
<feature type="compositionally biased region" description="Low complexity" evidence="1">
    <location>
        <begin position="88"/>
        <end position="119"/>
    </location>
</feature>
<dbReference type="Gene3D" id="3.90.70.10">
    <property type="entry name" value="Cysteine proteinases"/>
    <property type="match status" value="1"/>
</dbReference>
<feature type="compositionally biased region" description="Polar residues" evidence="1">
    <location>
        <begin position="63"/>
        <end position="78"/>
    </location>
</feature>
<evidence type="ECO:0000313" key="4">
    <source>
        <dbReference type="Proteomes" id="UP000750711"/>
    </source>
</evidence>
<dbReference type="SUPFAM" id="SSF54001">
    <property type="entry name" value="Cysteine proteinases"/>
    <property type="match status" value="1"/>
</dbReference>
<sequence length="365" mass="39827">MRSPPVRVGAFDWNIKYYPKGNGTDQISVYIECTKPKLTTSASAEAPKENAVGGGRGGGGDSVTASTSEPPMGTTSSEESMEVERSDAPSAQPTSSAAAVAAAAPPTSEVAAGNDNNYNPNPPNSPLSTEGGAEEDGGVDERSWSVAAQFGVVLYNPNEPRVQYNHGNQHRFDPKAPDWGWTRFHGPHNEIHIRQRGQRQALLRNDTLAFTAYVRVVNDETGGLWFYQNNPWDSLERTGLRGLGSEGPGRAYLVAGLASWSLLASFREIINGAHVPDPVKEPRVRPKPLITAMQRLLCRLSTQRHPTTSPVSLGPIISAFQWYGLDLTTKLDVVEFWEIFRRKLDQELRGTKMEGKLGDLFDGLV</sequence>
<dbReference type="Proteomes" id="UP000750711">
    <property type="component" value="Unassembled WGS sequence"/>
</dbReference>
<dbReference type="SUPFAM" id="SSF49599">
    <property type="entry name" value="TRAF domain-like"/>
    <property type="match status" value="2"/>
</dbReference>
<evidence type="ECO:0000313" key="3">
    <source>
        <dbReference type="EMBL" id="KAH0542722.1"/>
    </source>
</evidence>
<dbReference type="Gene3D" id="2.60.210.10">
    <property type="entry name" value="Apoptosis, Tumor Necrosis Factor Receptor Associated Protein 2, Chain A"/>
    <property type="match status" value="2"/>
</dbReference>
<name>A0A9P8L435_9PEZI</name>
<dbReference type="AlphaFoldDB" id="A0A9P8L435"/>
<dbReference type="InterPro" id="IPR002083">
    <property type="entry name" value="MATH/TRAF_dom"/>
</dbReference>
<organism evidence="3 4">
    <name type="scientific">Trichoglossum hirsutum</name>
    <dbReference type="NCBI Taxonomy" id="265104"/>
    <lineage>
        <taxon>Eukaryota</taxon>
        <taxon>Fungi</taxon>
        <taxon>Dikarya</taxon>
        <taxon>Ascomycota</taxon>
        <taxon>Pezizomycotina</taxon>
        <taxon>Geoglossomycetes</taxon>
        <taxon>Geoglossales</taxon>
        <taxon>Geoglossaceae</taxon>
        <taxon>Trichoglossum</taxon>
    </lineage>
</organism>
<feature type="non-terminal residue" evidence="3">
    <location>
        <position position="365"/>
    </location>
</feature>
<keyword evidence="4" id="KW-1185">Reference proteome</keyword>
<dbReference type="EMBL" id="JAGHQM010003603">
    <property type="protein sequence ID" value="KAH0542722.1"/>
    <property type="molecule type" value="Genomic_DNA"/>
</dbReference>
<feature type="compositionally biased region" description="Gly residues" evidence="1">
    <location>
        <begin position="52"/>
        <end position="61"/>
    </location>
</feature>
<protein>
    <recommendedName>
        <fullName evidence="2">MATH domain-containing protein</fullName>
    </recommendedName>
</protein>
<reference evidence="3" key="1">
    <citation type="submission" date="2021-03" db="EMBL/GenBank/DDBJ databases">
        <title>Comparative genomics and phylogenomic investigation of the class Geoglossomycetes provide insights into ecological specialization and systematics.</title>
        <authorList>
            <person name="Melie T."/>
            <person name="Pirro S."/>
            <person name="Miller A.N."/>
            <person name="Quandt A."/>
        </authorList>
    </citation>
    <scope>NUCLEOTIDE SEQUENCE</scope>
    <source>
        <strain evidence="3">CAQ_001_2017</strain>
    </source>
</reference>
<feature type="domain" description="MATH" evidence="2">
    <location>
        <begin position="1"/>
        <end position="214"/>
    </location>
</feature>
<dbReference type="InterPro" id="IPR008974">
    <property type="entry name" value="TRAF-like"/>
</dbReference>
<proteinExistence type="predicted"/>
<accession>A0A9P8L435</accession>
<evidence type="ECO:0000259" key="2">
    <source>
        <dbReference type="PROSITE" id="PS50144"/>
    </source>
</evidence>